<dbReference type="PRINTS" id="PR01185">
    <property type="entry name" value="INTEGRINA"/>
</dbReference>
<evidence type="ECO:0000256" key="3">
    <source>
        <dbReference type="ARBA" id="ARBA00022801"/>
    </source>
</evidence>
<dbReference type="RefSeq" id="WP_093852983.1">
    <property type="nucleotide sequence ID" value="NZ_JAVRER010000027.1"/>
</dbReference>
<dbReference type="SMART" id="SM00191">
    <property type="entry name" value="Int_alpha"/>
    <property type="match status" value="4"/>
</dbReference>
<name>A0ABD5E7L9_9ACTN</name>
<proteinExistence type="predicted"/>
<keyword evidence="4" id="KW-0325">Glycoprotein</keyword>
<dbReference type="EMBL" id="JAVRER010000027">
    <property type="protein sequence ID" value="MDT0417414.1"/>
    <property type="molecule type" value="Genomic_DNA"/>
</dbReference>
<dbReference type="Proteomes" id="UP001183607">
    <property type="component" value="Unassembled WGS sequence"/>
</dbReference>
<evidence type="ECO:0000256" key="1">
    <source>
        <dbReference type="ARBA" id="ARBA00022729"/>
    </source>
</evidence>
<accession>A0ABD5E7L9</accession>
<sequence length="486" mass="48634">MPSHFRTALAATAAVALTGGLLTLSAGSAAAATPLAPGRADADFNHDGYADVAISSSHAYVSGHKNAGAVSVLYGGRSGQRTATYTQNSAGVPGAAEADDYFGADTAFGDFNNDGYDDLVVGAPGEDVGSDKDGGTAAILWGSASGLKGGTTLKDPRPTKHDNYGAPLEAGDFNGDKRDDIAVGTTSGAATVDILRGGFSSTKGGGAGSYTVSPAVWSGKGSGIKNLHSGDVNADGKEDLIVNGYAKNDDLDANYWLPGSASGATTKGAQRLPAGFITDIGNTDKDGYADIVTGLEWDSGIGHTHKGGTALIIHGTRSGPASGTIQTFTQDTAGVPGAGEKNDWFGSELDLGDVNGDGHLDLIVGAPGETVGSAKATGAVTVLFNKADGSGITGTGSVFLSQNSAGVPNEDEANDGFGSEVHIDDLNGDKKGDLIIAAPWENGNGAVYPLLTQPNGKSFKGSAGVYVSTVGISTAGTPIFGHNMAD</sequence>
<dbReference type="InterPro" id="IPR013519">
    <property type="entry name" value="Int_alpha_beta-p"/>
</dbReference>
<evidence type="ECO:0000256" key="5">
    <source>
        <dbReference type="SAM" id="MobiDB-lite"/>
    </source>
</evidence>
<evidence type="ECO:0000313" key="8">
    <source>
        <dbReference type="Proteomes" id="UP001183607"/>
    </source>
</evidence>
<gene>
    <name evidence="7" type="ORF">RM574_18155</name>
</gene>
<feature type="region of interest" description="Disordered" evidence="5">
    <location>
        <begin position="150"/>
        <end position="171"/>
    </location>
</feature>
<dbReference type="InterPro" id="IPR028994">
    <property type="entry name" value="Integrin_alpha_N"/>
</dbReference>
<keyword evidence="2" id="KW-0677">Repeat</keyword>
<dbReference type="PANTHER" id="PTHR23221:SF7">
    <property type="entry name" value="PHOSPHATIDYLINOSITOL-GLYCAN-SPECIFIC PHOSPHOLIPASE D"/>
    <property type="match status" value="1"/>
</dbReference>
<evidence type="ECO:0000256" key="6">
    <source>
        <dbReference type="SAM" id="SignalP"/>
    </source>
</evidence>
<organism evidence="7 8">
    <name type="scientific">Streptomyces evansiae</name>
    <dbReference type="NCBI Taxonomy" id="3075535"/>
    <lineage>
        <taxon>Bacteria</taxon>
        <taxon>Bacillati</taxon>
        <taxon>Actinomycetota</taxon>
        <taxon>Actinomycetes</taxon>
        <taxon>Kitasatosporales</taxon>
        <taxon>Streptomycetaceae</taxon>
        <taxon>Streptomyces</taxon>
    </lineage>
</organism>
<protein>
    <submittedName>
        <fullName evidence="7">FG-GAP-like repeat-containing protein</fullName>
    </submittedName>
</protein>
<feature type="chain" id="PRO_5044742000" evidence="6">
    <location>
        <begin position="32"/>
        <end position="486"/>
    </location>
</feature>
<dbReference type="SUPFAM" id="SSF69318">
    <property type="entry name" value="Integrin alpha N-terminal domain"/>
    <property type="match status" value="2"/>
</dbReference>
<keyword evidence="3" id="KW-0378">Hydrolase</keyword>
<reference evidence="8" key="1">
    <citation type="submission" date="2023-07" db="EMBL/GenBank/DDBJ databases">
        <title>30 novel species of actinomycetes from the DSMZ collection.</title>
        <authorList>
            <person name="Nouioui I."/>
        </authorList>
    </citation>
    <scope>NUCLEOTIDE SEQUENCE [LARGE SCALE GENOMIC DNA]</scope>
    <source>
        <strain evidence="8">DSM 41982</strain>
    </source>
</reference>
<dbReference type="Pfam" id="PF13517">
    <property type="entry name" value="FG-GAP_3"/>
    <property type="match status" value="1"/>
</dbReference>
<evidence type="ECO:0000256" key="2">
    <source>
        <dbReference type="ARBA" id="ARBA00022737"/>
    </source>
</evidence>
<evidence type="ECO:0000313" key="7">
    <source>
        <dbReference type="EMBL" id="MDT0417414.1"/>
    </source>
</evidence>
<dbReference type="Pfam" id="PF01839">
    <property type="entry name" value="FG-GAP"/>
    <property type="match status" value="4"/>
</dbReference>
<keyword evidence="1 6" id="KW-0732">Signal</keyword>
<dbReference type="PANTHER" id="PTHR23221">
    <property type="entry name" value="GLYCOSYLPHOSPHATIDYLINOSITOL PHOSPHOLIPASE D"/>
    <property type="match status" value="1"/>
</dbReference>
<feature type="compositionally biased region" description="Basic and acidic residues" evidence="5">
    <location>
        <begin position="154"/>
        <end position="163"/>
    </location>
</feature>
<feature type="signal peptide" evidence="6">
    <location>
        <begin position="1"/>
        <end position="31"/>
    </location>
</feature>
<dbReference type="InterPro" id="IPR000413">
    <property type="entry name" value="Integrin_alpha"/>
</dbReference>
<comment type="caution">
    <text evidence="7">The sequence shown here is derived from an EMBL/GenBank/DDBJ whole genome shotgun (WGS) entry which is preliminary data.</text>
</comment>
<dbReference type="GO" id="GO:0016787">
    <property type="term" value="F:hydrolase activity"/>
    <property type="evidence" value="ECO:0007669"/>
    <property type="project" value="UniProtKB-KW"/>
</dbReference>
<dbReference type="Gene3D" id="2.130.10.130">
    <property type="entry name" value="Integrin alpha, N-terminal"/>
    <property type="match status" value="3"/>
</dbReference>
<dbReference type="AlphaFoldDB" id="A0ABD5E7L9"/>
<evidence type="ECO:0000256" key="4">
    <source>
        <dbReference type="ARBA" id="ARBA00023180"/>
    </source>
</evidence>
<dbReference type="PROSITE" id="PS51470">
    <property type="entry name" value="FG_GAP"/>
    <property type="match status" value="3"/>
</dbReference>
<dbReference type="InterPro" id="IPR013517">
    <property type="entry name" value="FG-GAP"/>
</dbReference>